<dbReference type="Proteomes" id="UP000187209">
    <property type="component" value="Unassembled WGS sequence"/>
</dbReference>
<evidence type="ECO:0000313" key="3">
    <source>
        <dbReference type="Proteomes" id="UP000187209"/>
    </source>
</evidence>
<dbReference type="OrthoDB" id="308058at2759"/>
<name>A0A1R2BYC6_9CILI</name>
<protein>
    <submittedName>
        <fullName evidence="2">Uncharacterized protein</fullName>
    </submittedName>
</protein>
<evidence type="ECO:0000256" key="1">
    <source>
        <dbReference type="SAM" id="MobiDB-lite"/>
    </source>
</evidence>
<evidence type="ECO:0000313" key="2">
    <source>
        <dbReference type="EMBL" id="OMJ81701.1"/>
    </source>
</evidence>
<comment type="caution">
    <text evidence="2">The sequence shown here is derived from an EMBL/GenBank/DDBJ whole genome shotgun (WGS) entry which is preliminary data.</text>
</comment>
<feature type="region of interest" description="Disordered" evidence="1">
    <location>
        <begin position="13"/>
        <end position="40"/>
    </location>
</feature>
<organism evidence="2 3">
    <name type="scientific">Stentor coeruleus</name>
    <dbReference type="NCBI Taxonomy" id="5963"/>
    <lineage>
        <taxon>Eukaryota</taxon>
        <taxon>Sar</taxon>
        <taxon>Alveolata</taxon>
        <taxon>Ciliophora</taxon>
        <taxon>Postciliodesmatophora</taxon>
        <taxon>Heterotrichea</taxon>
        <taxon>Heterotrichida</taxon>
        <taxon>Stentoridae</taxon>
        <taxon>Stentor</taxon>
    </lineage>
</organism>
<keyword evidence="3" id="KW-1185">Reference proteome</keyword>
<gene>
    <name evidence="2" type="ORF">SteCoe_17751</name>
</gene>
<accession>A0A1R2BYC6</accession>
<proteinExistence type="predicted"/>
<dbReference type="EMBL" id="MPUH01000369">
    <property type="protein sequence ID" value="OMJ81701.1"/>
    <property type="molecule type" value="Genomic_DNA"/>
</dbReference>
<dbReference type="AlphaFoldDB" id="A0A1R2BYC6"/>
<feature type="compositionally biased region" description="Low complexity" evidence="1">
    <location>
        <begin position="14"/>
        <end position="29"/>
    </location>
</feature>
<sequence>MDYRMSNYGARILSSNNSHHSQSSSFSYSPQKNHDYFSRPNDQISDINTDIFSRRKHSKPAEIIEGLLGIVDSLASKQLQYKTKPITPAIAPVNNNSSSSEMSVLMQSFQKQQDMMFQFMENLTKKKEKRKSSKNTLKNHSLEDNYKKIKQDPEKVKSILAELNFNDDGAEDFADKERKLKFSANLSEEEKIKIVSQLVKNKDRIIKGDYGLKGIRKFRMIGFSVLFPIYLVSNMLEKKAKFYMENMIYMKEQIEVFKEVTQAWALKAMKSVLVSTINDANLDLLMPNREKDIKKKNFTSKVMKLQVRVTGIIEGLEKITNEANMQPPFRSFFERYTSNKTFIPRNFLSPFEISRLEFNEFGGLVNQTDDKKRMMLCFFVISKIIIGEICLKPIEAGIPITKDSKTVMNLKMIGSILQNCVLLNYIKVNRRVADYSVEENEIIKRKRGGKFSQKNEDNLSEKLLLVTEYEPSYVYLNQYIEMLKKRIYVWSGEIVRICQDTKIRKTVT</sequence>
<reference evidence="2 3" key="1">
    <citation type="submission" date="2016-11" db="EMBL/GenBank/DDBJ databases">
        <title>The macronuclear genome of Stentor coeruleus: a giant cell with tiny introns.</title>
        <authorList>
            <person name="Slabodnick M."/>
            <person name="Ruby J.G."/>
            <person name="Reiff S.B."/>
            <person name="Swart E.C."/>
            <person name="Gosai S."/>
            <person name="Prabakaran S."/>
            <person name="Witkowska E."/>
            <person name="Larue G.E."/>
            <person name="Fisher S."/>
            <person name="Freeman R.M."/>
            <person name="Gunawardena J."/>
            <person name="Chu W."/>
            <person name="Stover N.A."/>
            <person name="Gregory B.D."/>
            <person name="Nowacki M."/>
            <person name="Derisi J."/>
            <person name="Roy S.W."/>
            <person name="Marshall W.F."/>
            <person name="Sood P."/>
        </authorList>
    </citation>
    <scope>NUCLEOTIDE SEQUENCE [LARGE SCALE GENOMIC DNA]</scope>
    <source>
        <strain evidence="2">WM001</strain>
    </source>
</reference>